<accession>D1ANQ5</accession>
<feature type="domain" description="4Fe-4S ferredoxin-type" evidence="10">
    <location>
        <begin position="31"/>
        <end position="57"/>
    </location>
</feature>
<reference evidence="11 12" key="2">
    <citation type="journal article" date="2010" name="Stand. Genomic Sci.">
        <title>Complete genome sequence of Sebaldella termitidis type strain (NCTC 11300).</title>
        <authorList>
            <person name="Harmon-Smith M."/>
            <person name="Celia L."/>
            <person name="Chertkov O."/>
            <person name="Lapidus A."/>
            <person name="Copeland A."/>
            <person name="Glavina Del Rio T."/>
            <person name="Nolan M."/>
            <person name="Lucas S."/>
            <person name="Tice H."/>
            <person name="Cheng J.F."/>
            <person name="Han C."/>
            <person name="Detter J.C."/>
            <person name="Bruce D."/>
            <person name="Goodwin L."/>
            <person name="Pitluck S."/>
            <person name="Pati A."/>
            <person name="Liolios K."/>
            <person name="Ivanova N."/>
            <person name="Mavromatis K."/>
            <person name="Mikhailova N."/>
            <person name="Chen A."/>
            <person name="Palaniappan K."/>
            <person name="Land M."/>
            <person name="Hauser L."/>
            <person name="Chang Y.J."/>
            <person name="Jeffries C.D."/>
            <person name="Brettin T."/>
            <person name="Goker M."/>
            <person name="Beck B."/>
            <person name="Bristow J."/>
            <person name="Eisen J.A."/>
            <person name="Markowitz V."/>
            <person name="Hugenholtz P."/>
            <person name="Kyrpides N.C."/>
            <person name="Klenk H.P."/>
            <person name="Chen F."/>
        </authorList>
    </citation>
    <scope>NUCLEOTIDE SEQUENCE [LARGE SCALE GENOMIC DNA]</scope>
    <source>
        <strain evidence="12">ATCC 33386 / NCTC 11300</strain>
    </source>
</reference>
<dbReference type="PRINTS" id="PR00354">
    <property type="entry name" value="7FE8SFRDOXIN"/>
</dbReference>
<proteinExistence type="predicted"/>
<comment type="function">
    <text evidence="2 9">Ferredoxins are iron-sulfur proteins that transfer electrons in a wide variety of metabolic reactions.</text>
</comment>
<evidence type="ECO:0000259" key="10">
    <source>
        <dbReference type="PROSITE" id="PS51379"/>
    </source>
</evidence>
<dbReference type="AlphaFoldDB" id="D1ANQ5"/>
<keyword evidence="4 9" id="KW-0004">4Fe-4S</keyword>
<evidence type="ECO:0000256" key="5">
    <source>
        <dbReference type="ARBA" id="ARBA00022723"/>
    </source>
</evidence>
<dbReference type="EMBL" id="CP001739">
    <property type="protein sequence ID" value="ACZ09859.1"/>
    <property type="molecule type" value="Genomic_DNA"/>
</dbReference>
<keyword evidence="5 9" id="KW-0479">Metal-binding</keyword>
<evidence type="ECO:0000313" key="12">
    <source>
        <dbReference type="Proteomes" id="UP000000845"/>
    </source>
</evidence>
<keyword evidence="7 9" id="KW-0408">Iron</keyword>
<reference evidence="12" key="1">
    <citation type="submission" date="2009-09" db="EMBL/GenBank/DDBJ databases">
        <title>The complete chromosome of Sebaldella termitidis ATCC 33386.</title>
        <authorList>
            <consortium name="US DOE Joint Genome Institute (JGI-PGF)"/>
            <person name="Lucas S."/>
            <person name="Copeland A."/>
            <person name="Lapidus A."/>
            <person name="Glavina del Rio T."/>
            <person name="Dalin E."/>
            <person name="Tice H."/>
            <person name="Bruce D."/>
            <person name="Goodwin L."/>
            <person name="Pitluck S."/>
            <person name="Kyrpides N."/>
            <person name="Mavromatis K."/>
            <person name="Ivanova N."/>
            <person name="Mikhailova N."/>
            <person name="Sims D."/>
            <person name="Meincke L."/>
            <person name="Brettin T."/>
            <person name="Detter J.C."/>
            <person name="Han C."/>
            <person name="Larimer F."/>
            <person name="Land M."/>
            <person name="Hauser L."/>
            <person name="Markowitz V."/>
            <person name="Cheng J.F."/>
            <person name="Hugenholtz P."/>
            <person name="Woyke T."/>
            <person name="Wu D."/>
            <person name="Eisen J.A."/>
        </authorList>
    </citation>
    <scope>NUCLEOTIDE SEQUENCE [LARGE SCALE GENOMIC DNA]</scope>
    <source>
        <strain evidence="12">ATCC 33386 / NCTC 11300</strain>
    </source>
</reference>
<protein>
    <recommendedName>
        <fullName evidence="9">Ferredoxin</fullName>
    </recommendedName>
</protein>
<dbReference type="InterPro" id="IPR000813">
    <property type="entry name" value="7Fe_ferredoxin"/>
</dbReference>
<feature type="domain" description="4Fe-4S ferredoxin-type" evidence="10">
    <location>
        <begin position="1"/>
        <end position="30"/>
    </location>
</feature>
<dbReference type="eggNOG" id="COG1143">
    <property type="taxonomic scope" value="Bacteria"/>
</dbReference>
<dbReference type="InterPro" id="IPR017900">
    <property type="entry name" value="4Fe4S_Fe_S_CS"/>
</dbReference>
<name>D1ANQ5_SEBTE</name>
<evidence type="ECO:0000256" key="8">
    <source>
        <dbReference type="ARBA" id="ARBA00023014"/>
    </source>
</evidence>
<dbReference type="InterPro" id="IPR050157">
    <property type="entry name" value="PSI_iron-sulfur_center"/>
</dbReference>
<dbReference type="KEGG" id="str:Sterm_3017"/>
<evidence type="ECO:0000256" key="9">
    <source>
        <dbReference type="RuleBase" id="RU365098"/>
    </source>
</evidence>
<dbReference type="Pfam" id="PF14697">
    <property type="entry name" value="Fer4_21"/>
    <property type="match status" value="1"/>
</dbReference>
<evidence type="ECO:0000256" key="3">
    <source>
        <dbReference type="ARBA" id="ARBA00022448"/>
    </source>
</evidence>
<dbReference type="PANTHER" id="PTHR24960">
    <property type="entry name" value="PHOTOSYSTEM I IRON-SULFUR CENTER-RELATED"/>
    <property type="match status" value="1"/>
</dbReference>
<dbReference type="GO" id="GO:0046872">
    <property type="term" value="F:metal ion binding"/>
    <property type="evidence" value="ECO:0007669"/>
    <property type="project" value="UniProtKB-UniRule"/>
</dbReference>
<keyword evidence="3 9" id="KW-0813">Transport</keyword>
<dbReference type="GO" id="GO:0009055">
    <property type="term" value="F:electron transfer activity"/>
    <property type="evidence" value="ECO:0007669"/>
    <property type="project" value="UniProtKB-UniRule"/>
</dbReference>
<evidence type="ECO:0000256" key="6">
    <source>
        <dbReference type="ARBA" id="ARBA00022982"/>
    </source>
</evidence>
<dbReference type="Proteomes" id="UP000000845">
    <property type="component" value="Chromosome"/>
</dbReference>
<organism evidence="11 12">
    <name type="scientific">Sebaldella termitidis (strain ATCC 33386 / NCTC 11300)</name>
    <dbReference type="NCBI Taxonomy" id="526218"/>
    <lineage>
        <taxon>Bacteria</taxon>
        <taxon>Fusobacteriati</taxon>
        <taxon>Fusobacteriota</taxon>
        <taxon>Fusobacteriia</taxon>
        <taxon>Fusobacteriales</taxon>
        <taxon>Leptotrichiaceae</taxon>
        <taxon>Sebaldella</taxon>
    </lineage>
</organism>
<dbReference type="SUPFAM" id="SSF54862">
    <property type="entry name" value="4Fe-4S ferredoxins"/>
    <property type="match status" value="1"/>
</dbReference>
<keyword evidence="6 9" id="KW-0249">Electron transport</keyword>
<dbReference type="HOGENOM" id="CLU_139698_11_4_0"/>
<comment type="cofactor">
    <cofactor evidence="1 9">
        <name>[4Fe-4S] cluster</name>
        <dbReference type="ChEBI" id="CHEBI:49883"/>
    </cofactor>
</comment>
<dbReference type="InterPro" id="IPR017896">
    <property type="entry name" value="4Fe4S_Fe-S-bd"/>
</dbReference>
<dbReference type="STRING" id="526218.Sterm_3017"/>
<sequence>MAYSINKETCIACGACEGVCPVEAIAEADGKYAIDGATCIDCGACEGVCPVEAISGE</sequence>
<keyword evidence="8 9" id="KW-0411">Iron-sulfur</keyword>
<gene>
    <name evidence="11" type="ordered locus">Sterm_3017</name>
</gene>
<dbReference type="PROSITE" id="PS00198">
    <property type="entry name" value="4FE4S_FER_1"/>
    <property type="match status" value="1"/>
</dbReference>
<evidence type="ECO:0000256" key="7">
    <source>
        <dbReference type="ARBA" id="ARBA00023004"/>
    </source>
</evidence>
<evidence type="ECO:0000256" key="4">
    <source>
        <dbReference type="ARBA" id="ARBA00022485"/>
    </source>
</evidence>
<dbReference type="Gene3D" id="3.30.70.20">
    <property type="match status" value="2"/>
</dbReference>
<dbReference type="PANTHER" id="PTHR24960:SF79">
    <property type="entry name" value="PHOTOSYSTEM I IRON-SULFUR CENTER"/>
    <property type="match status" value="1"/>
</dbReference>
<evidence type="ECO:0000256" key="2">
    <source>
        <dbReference type="ARBA" id="ARBA00003532"/>
    </source>
</evidence>
<evidence type="ECO:0000313" key="11">
    <source>
        <dbReference type="EMBL" id="ACZ09859.1"/>
    </source>
</evidence>
<dbReference type="RefSeq" id="WP_012862441.1">
    <property type="nucleotide sequence ID" value="NC_013517.1"/>
</dbReference>
<evidence type="ECO:0000256" key="1">
    <source>
        <dbReference type="ARBA" id="ARBA00001966"/>
    </source>
</evidence>
<dbReference type="PROSITE" id="PS51379">
    <property type="entry name" value="4FE4S_FER_2"/>
    <property type="match status" value="2"/>
</dbReference>
<keyword evidence="12" id="KW-1185">Reference proteome</keyword>
<dbReference type="GO" id="GO:0051539">
    <property type="term" value="F:4 iron, 4 sulfur cluster binding"/>
    <property type="evidence" value="ECO:0007669"/>
    <property type="project" value="UniProtKB-UniRule"/>
</dbReference>